<evidence type="ECO:0000256" key="12">
    <source>
        <dbReference type="HAMAP-Rule" id="MF_01398"/>
    </source>
</evidence>
<keyword evidence="14" id="KW-0175">Coiled coil</keyword>
<evidence type="ECO:0000256" key="13">
    <source>
        <dbReference type="RuleBase" id="RU003848"/>
    </source>
</evidence>
<keyword evidence="1 12" id="KW-0813">Transport</keyword>
<keyword evidence="7 12" id="KW-0793">Thylakoid</keyword>
<keyword evidence="8 12" id="KW-0472">Membrane</keyword>
<keyword evidence="9 12" id="KW-0066">ATP synthesis</keyword>
<dbReference type="HAMAP" id="MF_01398">
    <property type="entry name" value="ATP_synth_b_bprime"/>
    <property type="match status" value="1"/>
</dbReference>
<keyword evidence="16" id="KW-1185">Reference proteome</keyword>
<evidence type="ECO:0000256" key="10">
    <source>
        <dbReference type="ARBA" id="ARBA00025198"/>
    </source>
</evidence>
<evidence type="ECO:0000256" key="4">
    <source>
        <dbReference type="ARBA" id="ARBA00022781"/>
    </source>
</evidence>
<evidence type="ECO:0000256" key="6">
    <source>
        <dbReference type="ARBA" id="ARBA00023065"/>
    </source>
</evidence>
<protein>
    <recommendedName>
        <fullName evidence="12">ATP synthase subunit b</fullName>
    </recommendedName>
    <alternativeName>
        <fullName evidence="12">ATP synthase F(0) sector subunit b</fullName>
    </alternativeName>
    <alternativeName>
        <fullName evidence="12">ATPase subunit I</fullName>
    </alternativeName>
    <alternativeName>
        <fullName evidence="12">F-type ATPase subunit b</fullName>
        <shortName evidence="12">F-ATPase subunit b</shortName>
    </alternativeName>
</protein>
<evidence type="ECO:0000256" key="1">
    <source>
        <dbReference type="ARBA" id="ARBA00022448"/>
    </source>
</evidence>
<name>A0A9E9C8B4_9CYAN</name>
<evidence type="ECO:0000313" key="16">
    <source>
        <dbReference type="Proteomes" id="UP001163152"/>
    </source>
</evidence>
<keyword evidence="6 12" id="KW-0406">Ion transport</keyword>
<dbReference type="InterPro" id="IPR002146">
    <property type="entry name" value="ATP_synth_b/b'su_bac/chlpt"/>
</dbReference>
<evidence type="ECO:0000313" key="15">
    <source>
        <dbReference type="EMBL" id="WAL60138.1"/>
    </source>
</evidence>
<dbReference type="GO" id="GO:0046933">
    <property type="term" value="F:proton-transporting ATP synthase activity, rotational mechanism"/>
    <property type="evidence" value="ECO:0007669"/>
    <property type="project" value="UniProtKB-UniRule"/>
</dbReference>
<comment type="function">
    <text evidence="12">Component of the F(0) channel, it forms part of the peripheral stalk, linking F(1) to F(0).</text>
</comment>
<feature type="transmembrane region" description="Helical" evidence="12">
    <location>
        <begin position="27"/>
        <end position="46"/>
    </location>
</feature>
<dbReference type="GO" id="GO:0012505">
    <property type="term" value="C:endomembrane system"/>
    <property type="evidence" value="ECO:0007669"/>
    <property type="project" value="UniProtKB-SubCell"/>
</dbReference>
<evidence type="ECO:0000256" key="5">
    <source>
        <dbReference type="ARBA" id="ARBA00022989"/>
    </source>
</evidence>
<proteinExistence type="inferred from homology"/>
<dbReference type="Proteomes" id="UP001163152">
    <property type="component" value="Chromosome"/>
</dbReference>
<dbReference type="Pfam" id="PF00430">
    <property type="entry name" value="ATP-synt_B"/>
    <property type="match status" value="1"/>
</dbReference>
<evidence type="ECO:0000256" key="3">
    <source>
        <dbReference type="ARBA" id="ARBA00022692"/>
    </source>
</evidence>
<gene>
    <name evidence="12" type="primary">atpF</name>
    <name evidence="15" type="ORF">OXH18_23710</name>
</gene>
<comment type="function">
    <text evidence="10 12">F(1)F(0) ATP synthase produces ATP from ADP in the presence of a proton or sodium gradient. F-type ATPases consist of two structural domains, F(1) containing the extramembraneous catalytic core and F(0) containing the membrane proton channel, linked together by a central stalk and a peripheral stalk. During catalysis, ATP synthesis in the catalytic domain of F(1) is coupled via a rotary mechanism of the central stalk subunits to proton translocation.</text>
</comment>
<evidence type="ECO:0000256" key="2">
    <source>
        <dbReference type="ARBA" id="ARBA00022547"/>
    </source>
</evidence>
<dbReference type="AlphaFoldDB" id="A0A9E9C8B4"/>
<dbReference type="KEGG" id="tsin:OXH18_23710"/>
<evidence type="ECO:0000256" key="14">
    <source>
        <dbReference type="SAM" id="Coils"/>
    </source>
</evidence>
<comment type="subcellular location">
    <subcellularLocation>
        <location evidence="12">Cellular thylakoid membrane</location>
        <topology evidence="12">Single-pass membrane protein</topology>
    </subcellularLocation>
    <subcellularLocation>
        <location evidence="11">Endomembrane system</location>
        <topology evidence="11">Single-pass membrane protein</topology>
    </subcellularLocation>
</comment>
<dbReference type="GO" id="GO:0045259">
    <property type="term" value="C:proton-transporting ATP synthase complex"/>
    <property type="evidence" value="ECO:0007669"/>
    <property type="project" value="UniProtKB-KW"/>
</dbReference>
<dbReference type="InterPro" id="IPR005864">
    <property type="entry name" value="ATP_synth_F0_bsu_bac"/>
</dbReference>
<reference evidence="15" key="1">
    <citation type="submission" date="2022-12" db="EMBL/GenBank/DDBJ databases">
        <title>Polyphasic identification of a Novel Hot-Spring Cyanobacterium Ocullathermofonsia sinensis gen nov. sp. nov. and Genomic Insights on its Adaptations to the Thermal Habitat.</title>
        <authorList>
            <person name="Daroch M."/>
            <person name="Tang J."/>
            <person name="Jiang Y."/>
        </authorList>
    </citation>
    <scope>NUCLEOTIDE SEQUENCE</scope>
    <source>
        <strain evidence="15">PKUAC-SCTA174</strain>
    </source>
</reference>
<evidence type="ECO:0000256" key="8">
    <source>
        <dbReference type="ARBA" id="ARBA00023136"/>
    </source>
</evidence>
<keyword evidence="5 12" id="KW-1133">Transmembrane helix</keyword>
<accession>A0A9E9C8B4</accession>
<comment type="subunit">
    <text evidence="12">F-type ATPases have 2 components, F(1) - the catalytic core - and F(0) - the membrane proton channel. F(1) has five subunits: alpha(3), beta(3), gamma(1), delta(1), epsilon(1). F(0) has four main subunits: a(1), b(1), b'(1) and c(10-14). The alpha and beta chains form an alternating ring which encloses part of the gamma chain. F(1) is attached to F(0) by a central stalk formed by the gamma and epsilon chains, while a peripheral stalk is formed by the delta, b and b' chains.</text>
</comment>
<dbReference type="CDD" id="cd06503">
    <property type="entry name" value="ATP-synt_Fo_b"/>
    <property type="match status" value="1"/>
</dbReference>
<comment type="similarity">
    <text evidence="12 13">Belongs to the ATPase B chain family.</text>
</comment>
<organism evidence="15 16">
    <name type="scientific">Thermocoleostomius sinensis A174</name>
    <dbReference type="NCBI Taxonomy" id="2016057"/>
    <lineage>
        <taxon>Bacteria</taxon>
        <taxon>Bacillati</taxon>
        <taxon>Cyanobacteriota</taxon>
        <taxon>Cyanophyceae</taxon>
        <taxon>Oculatellales</taxon>
        <taxon>Oculatellaceae</taxon>
        <taxon>Thermocoleostomius</taxon>
    </lineage>
</organism>
<evidence type="ECO:0000256" key="7">
    <source>
        <dbReference type="ARBA" id="ARBA00023078"/>
    </source>
</evidence>
<dbReference type="PANTHER" id="PTHR34264">
    <property type="entry name" value="ATP SYNTHASE SUBUNIT B, CHLOROPLASTIC"/>
    <property type="match status" value="1"/>
</dbReference>
<keyword evidence="4 12" id="KW-0375">Hydrogen ion transport</keyword>
<dbReference type="PANTHER" id="PTHR34264:SF3">
    <property type="entry name" value="ATP SYNTHASE SUBUNIT B, CHLOROPLASTIC"/>
    <property type="match status" value="1"/>
</dbReference>
<dbReference type="RefSeq" id="WP_268609988.1">
    <property type="nucleotide sequence ID" value="NZ_CP113797.1"/>
</dbReference>
<dbReference type="NCBIfam" id="NF005606">
    <property type="entry name" value="PRK07352.1"/>
    <property type="match status" value="1"/>
</dbReference>
<evidence type="ECO:0000256" key="9">
    <source>
        <dbReference type="ARBA" id="ARBA00023310"/>
    </source>
</evidence>
<dbReference type="NCBIfam" id="TIGR01144">
    <property type="entry name" value="ATP_synt_b"/>
    <property type="match status" value="1"/>
</dbReference>
<dbReference type="GO" id="GO:0031676">
    <property type="term" value="C:plasma membrane-derived thylakoid membrane"/>
    <property type="evidence" value="ECO:0007669"/>
    <property type="project" value="UniProtKB-SubCell"/>
</dbReference>
<feature type="coiled-coil region" evidence="14">
    <location>
        <begin position="54"/>
        <end position="95"/>
    </location>
</feature>
<keyword evidence="2 12" id="KW-0138">CF(0)</keyword>
<sequence>MGTFILLTAEAIEEPGFGLNFDILETNLINLVIIIGVLVYFGRGFLGKTLAERKTRIEEAIREAETRKKEAAAALADEQQKLAQAQAEASRILAEAQERAKAVRESVLARAQDDIQRLKAAEAQGLTSQQERVTAELRQRIAALALQQVESQLKSGIGDSTQQQLIDRSIATIGGPS</sequence>
<evidence type="ECO:0000256" key="11">
    <source>
        <dbReference type="ARBA" id="ARBA00037847"/>
    </source>
</evidence>
<dbReference type="EMBL" id="CP113797">
    <property type="protein sequence ID" value="WAL60138.1"/>
    <property type="molecule type" value="Genomic_DNA"/>
</dbReference>
<keyword evidence="3 12" id="KW-0812">Transmembrane</keyword>